<dbReference type="EMBL" id="JBBNAE010000006">
    <property type="protein sequence ID" value="KAK9116323.1"/>
    <property type="molecule type" value="Genomic_DNA"/>
</dbReference>
<dbReference type="AlphaFoldDB" id="A0AAP0IIX8"/>
<reference evidence="1 2" key="1">
    <citation type="submission" date="2024-01" db="EMBL/GenBank/DDBJ databases">
        <title>Genome assemblies of Stephania.</title>
        <authorList>
            <person name="Yang L."/>
        </authorList>
    </citation>
    <scope>NUCLEOTIDE SEQUENCE [LARGE SCALE GENOMIC DNA]</scope>
    <source>
        <strain evidence="1">QJT</strain>
        <tissue evidence="1">Leaf</tissue>
    </source>
</reference>
<dbReference type="Proteomes" id="UP001417504">
    <property type="component" value="Unassembled WGS sequence"/>
</dbReference>
<keyword evidence="2" id="KW-1185">Reference proteome</keyword>
<proteinExistence type="predicted"/>
<evidence type="ECO:0000313" key="1">
    <source>
        <dbReference type="EMBL" id="KAK9116323.1"/>
    </source>
</evidence>
<gene>
    <name evidence="1" type="ORF">Sjap_015270</name>
</gene>
<comment type="caution">
    <text evidence="1">The sequence shown here is derived from an EMBL/GenBank/DDBJ whole genome shotgun (WGS) entry which is preliminary data.</text>
</comment>
<organism evidence="1 2">
    <name type="scientific">Stephania japonica</name>
    <dbReference type="NCBI Taxonomy" id="461633"/>
    <lineage>
        <taxon>Eukaryota</taxon>
        <taxon>Viridiplantae</taxon>
        <taxon>Streptophyta</taxon>
        <taxon>Embryophyta</taxon>
        <taxon>Tracheophyta</taxon>
        <taxon>Spermatophyta</taxon>
        <taxon>Magnoliopsida</taxon>
        <taxon>Ranunculales</taxon>
        <taxon>Menispermaceae</taxon>
        <taxon>Menispermoideae</taxon>
        <taxon>Cissampelideae</taxon>
        <taxon>Stephania</taxon>
    </lineage>
</organism>
<sequence>MTEYIIFSFRKNGEFNISMNENLKRSDSSEVDRLRHLNRMEDDEESQYMDSLSVTTDIEIEEDIEEEYEHYGKMTFEEISSSNGNKRSLFAFPVLASLWIGSPVKMLESAKHLRKERFWKLGFNLCCKF</sequence>
<name>A0AAP0IIX8_9MAGN</name>
<accession>A0AAP0IIX8</accession>
<protein>
    <submittedName>
        <fullName evidence="1">Uncharacterized protein</fullName>
    </submittedName>
</protein>
<evidence type="ECO:0000313" key="2">
    <source>
        <dbReference type="Proteomes" id="UP001417504"/>
    </source>
</evidence>